<evidence type="ECO:0000313" key="2">
    <source>
        <dbReference type="EMBL" id="CAD8882734.1"/>
    </source>
</evidence>
<accession>A0A7S1FQ38</accession>
<dbReference type="EMBL" id="HBFR01013636">
    <property type="protein sequence ID" value="CAD8882734.1"/>
    <property type="molecule type" value="Transcribed_RNA"/>
</dbReference>
<feature type="compositionally biased region" description="Polar residues" evidence="1">
    <location>
        <begin position="10"/>
        <end position="35"/>
    </location>
</feature>
<reference evidence="2" key="1">
    <citation type="submission" date="2021-01" db="EMBL/GenBank/DDBJ databases">
        <authorList>
            <person name="Corre E."/>
            <person name="Pelletier E."/>
            <person name="Niang G."/>
            <person name="Scheremetjew M."/>
            <person name="Finn R."/>
            <person name="Kale V."/>
            <person name="Holt S."/>
            <person name="Cochrane G."/>
            <person name="Meng A."/>
            <person name="Brown T."/>
            <person name="Cohen L."/>
        </authorList>
    </citation>
    <scope>NUCLEOTIDE SEQUENCE</scope>
    <source>
        <strain evidence="2">308</strain>
    </source>
</reference>
<gene>
    <name evidence="2" type="ORF">CHYS00102_LOCUS9929</name>
</gene>
<dbReference type="AlphaFoldDB" id="A0A7S1FQ38"/>
<name>A0A7S1FQ38_9STRA</name>
<sequence>MESSKHDSSHINVMSTRDNNTMTSSSVIGDTSVETDNLDNIPDETRNVVETEIVDNIPDEMRNVEVDMNDPNMDPLEWTVRKTVPIPKAYYWDTGNENIPKSTKAWHHTVNVLSKVLKVAERAGELVADISGLNSTQYDYVTANMTEEEWKEAKKTMEIRNIQRRKSMEERRNSVDQAKVLEDAGLARAGELVADISGLNSTQYDYVTVSSKIILLFILQVRMISFFSLMHFSCSGKYD</sequence>
<protein>
    <submittedName>
        <fullName evidence="2">Uncharacterized protein</fullName>
    </submittedName>
</protein>
<evidence type="ECO:0000256" key="1">
    <source>
        <dbReference type="SAM" id="MobiDB-lite"/>
    </source>
</evidence>
<proteinExistence type="predicted"/>
<organism evidence="2">
    <name type="scientific">Corethron hystrix</name>
    <dbReference type="NCBI Taxonomy" id="216773"/>
    <lineage>
        <taxon>Eukaryota</taxon>
        <taxon>Sar</taxon>
        <taxon>Stramenopiles</taxon>
        <taxon>Ochrophyta</taxon>
        <taxon>Bacillariophyta</taxon>
        <taxon>Coscinodiscophyceae</taxon>
        <taxon>Corethrophycidae</taxon>
        <taxon>Corethrales</taxon>
        <taxon>Corethraceae</taxon>
        <taxon>Corethron</taxon>
    </lineage>
</organism>
<feature type="region of interest" description="Disordered" evidence="1">
    <location>
        <begin position="1"/>
        <end position="40"/>
    </location>
</feature>